<accession>A0A1N6NBN0</accession>
<evidence type="ECO:0000313" key="4">
    <source>
        <dbReference type="Proteomes" id="UP000186819"/>
    </source>
</evidence>
<dbReference type="InterPro" id="IPR036165">
    <property type="entry name" value="YefM-like_sf"/>
</dbReference>
<dbReference type="InterPro" id="IPR051405">
    <property type="entry name" value="phD/YefM_antitoxin"/>
</dbReference>
<gene>
    <name evidence="3" type="ORF">SAMN05421829_101219</name>
</gene>
<evidence type="ECO:0000256" key="1">
    <source>
        <dbReference type="ARBA" id="ARBA00009981"/>
    </source>
</evidence>
<dbReference type="AlphaFoldDB" id="A0A1N6NBN0"/>
<dbReference type="OrthoDB" id="9802003at2"/>
<reference evidence="4" key="1">
    <citation type="submission" date="2017-01" db="EMBL/GenBank/DDBJ databases">
        <authorList>
            <person name="Varghese N."/>
            <person name="Submissions S."/>
        </authorList>
    </citation>
    <scope>NUCLEOTIDE SEQUENCE [LARGE SCALE GENOMIC DNA]</scope>
    <source>
        <strain evidence="4">ATCC 51758</strain>
    </source>
</reference>
<protein>
    <recommendedName>
        <fullName evidence="2">Antitoxin</fullName>
    </recommendedName>
</protein>
<evidence type="ECO:0000313" key="3">
    <source>
        <dbReference type="EMBL" id="SIP89460.1"/>
    </source>
</evidence>
<dbReference type="NCBIfam" id="TIGR01552">
    <property type="entry name" value="phd_fam"/>
    <property type="match status" value="1"/>
</dbReference>
<dbReference type="STRING" id="34027.SAMN05421829_101219"/>
<name>A0A1N6NBN0_9RHOO</name>
<dbReference type="Pfam" id="PF02604">
    <property type="entry name" value="PhdYeFM_antitox"/>
    <property type="match status" value="1"/>
</dbReference>
<dbReference type="PANTHER" id="PTHR33713">
    <property type="entry name" value="ANTITOXIN YAFN-RELATED"/>
    <property type="match status" value="1"/>
</dbReference>
<dbReference type="Proteomes" id="UP000186819">
    <property type="component" value="Unassembled WGS sequence"/>
</dbReference>
<evidence type="ECO:0000256" key="2">
    <source>
        <dbReference type="RuleBase" id="RU362080"/>
    </source>
</evidence>
<organism evidence="3 4">
    <name type="scientific">Aromatoleum tolulyticum</name>
    <dbReference type="NCBI Taxonomy" id="34027"/>
    <lineage>
        <taxon>Bacteria</taxon>
        <taxon>Pseudomonadati</taxon>
        <taxon>Pseudomonadota</taxon>
        <taxon>Betaproteobacteria</taxon>
        <taxon>Rhodocyclales</taxon>
        <taxon>Rhodocyclaceae</taxon>
        <taxon>Aromatoleum</taxon>
    </lineage>
</organism>
<dbReference type="Gene3D" id="1.10.1220.170">
    <property type="match status" value="1"/>
</dbReference>
<comment type="similarity">
    <text evidence="1 2">Belongs to the phD/YefM antitoxin family.</text>
</comment>
<proteinExistence type="inferred from homology"/>
<dbReference type="Gene3D" id="3.40.1620.10">
    <property type="entry name" value="YefM-like domain"/>
    <property type="match status" value="1"/>
</dbReference>
<comment type="function">
    <text evidence="2">Antitoxin component of a type II toxin-antitoxin (TA) system.</text>
</comment>
<dbReference type="RefSeq" id="WP_076600250.1">
    <property type="nucleotide sequence ID" value="NZ_FTMD01000001.1"/>
</dbReference>
<dbReference type="EMBL" id="FTMD01000001">
    <property type="protein sequence ID" value="SIP89460.1"/>
    <property type="molecule type" value="Genomic_DNA"/>
</dbReference>
<dbReference type="PANTHER" id="PTHR33713:SF6">
    <property type="entry name" value="ANTITOXIN YEFM"/>
    <property type="match status" value="1"/>
</dbReference>
<dbReference type="SUPFAM" id="SSF143120">
    <property type="entry name" value="YefM-like"/>
    <property type="match status" value="1"/>
</dbReference>
<keyword evidence="4" id="KW-1185">Reference proteome</keyword>
<sequence length="85" mass="10006">MRAITYTEARNNLASELDRVVNDYDVTIITRQKAEAAVLMSMREYESLMETAHLLRHPKNAMRLMKAIDDIENRRNLVKRELIDE</sequence>
<dbReference type="InterPro" id="IPR006442">
    <property type="entry name" value="Antitoxin_Phd/YefM"/>
</dbReference>